<feature type="compositionally biased region" description="Polar residues" evidence="1">
    <location>
        <begin position="515"/>
        <end position="526"/>
    </location>
</feature>
<dbReference type="PANTHER" id="PTHR33144:SF16">
    <property type="entry name" value="OS02G0129000 PROTEIN"/>
    <property type="match status" value="1"/>
</dbReference>
<sequence length="666" mass="75624">MISFYFGMPADMARGMRKCIIQSQEEYLVEEPIGETSHRPRDAAYDHHPSARERQKESDNGNEFNDLDHHKKDTTSFETTSGVYPSPDDADIEDSVEGQTNEAISRGPNKLKHVWNLQKGKRIVVNCNELGQPIGEEAGVLGKFLGMVARNGCLCSLSFKDWRLLIGKKDRNNEQKNKQDVLKQVKMRFLYLARMEKWILRTIGERWRQHKSNLKSLHFDAHRSKENNLKNVPKGVLDDQWVALVNNWFTTKSQDISEANRINCTKRKATHTSGTKSFARNREDMREQDPEKKYPHRAVLYINTHKSNITKNTNPHVVALKELLVQEPSLADTSHGKVAWKGDALSQILGEEKPGHIHGLGLVPNPDQVFGGSTSRHLKHLNLTSLDATSSEDVVSLRLQVEKLIDRVQKQDDTILNLQNTLELQKSHHECLDEPLSASKDLQPTMNQKINLLDELNSTMADEIKHDGYEELQAQCKKSKIQEKGKPPMPRGGLQGGRVSTSLNVKNRSNAAKVMNQDTARNSSNHEPYKNKGSLENYLPSTKDDQSTSKRKRVYGQFQSEEFWTLDENHETIKPLRGDTLQPSRISTGLKVGSHIFLKSWRNQNKKVALGTIIGCDPKQQVGGDPLGKEFWKVRLGLVLVRDEPLIRPYNNFVVLGDIDNDPIAW</sequence>
<dbReference type="Pfam" id="PF03004">
    <property type="entry name" value="Transposase_24"/>
    <property type="match status" value="1"/>
</dbReference>
<protein>
    <recommendedName>
        <fullName evidence="2">Transposase Tnp1/En/Spm-like domain-containing protein</fullName>
    </recommendedName>
</protein>
<dbReference type="AlphaFoldDB" id="A0A804R239"/>
<proteinExistence type="predicted"/>
<feature type="region of interest" description="Disordered" evidence="1">
    <location>
        <begin position="480"/>
        <end position="499"/>
    </location>
</feature>
<dbReference type="InterPro" id="IPR004264">
    <property type="entry name" value="Transposase_23"/>
</dbReference>
<dbReference type="PANTHER" id="PTHR33144">
    <property type="entry name" value="OS10G0409366 PROTEIN-RELATED"/>
    <property type="match status" value="1"/>
</dbReference>
<reference evidence="3" key="3">
    <citation type="submission" date="2021-05" db="UniProtKB">
        <authorList>
            <consortium name="EnsemblPlants"/>
        </authorList>
    </citation>
    <scope>IDENTIFICATION</scope>
    <source>
        <strain evidence="3">cv. B73</strain>
    </source>
</reference>
<evidence type="ECO:0000256" key="1">
    <source>
        <dbReference type="SAM" id="MobiDB-lite"/>
    </source>
</evidence>
<evidence type="ECO:0000313" key="3">
    <source>
        <dbReference type="EnsemblPlants" id="Zm00001eb380870_P001"/>
    </source>
</evidence>
<feature type="region of interest" description="Disordered" evidence="1">
    <location>
        <begin position="267"/>
        <end position="292"/>
    </location>
</feature>
<dbReference type="Pfam" id="PF03017">
    <property type="entry name" value="Transposase_23"/>
    <property type="match status" value="1"/>
</dbReference>
<reference evidence="3" key="2">
    <citation type="submission" date="2019-07" db="EMBL/GenBank/DDBJ databases">
        <authorList>
            <person name="Seetharam A."/>
            <person name="Woodhouse M."/>
            <person name="Cannon E."/>
        </authorList>
    </citation>
    <scope>NUCLEOTIDE SEQUENCE [LARGE SCALE GENOMIC DNA]</scope>
    <source>
        <strain evidence="3">cv. B73</strain>
    </source>
</reference>
<dbReference type="Proteomes" id="UP000007305">
    <property type="component" value="Chromosome 9"/>
</dbReference>
<keyword evidence="4" id="KW-1185">Reference proteome</keyword>
<name>A0A804R239_MAIZE</name>
<feature type="region of interest" description="Disordered" evidence="1">
    <location>
        <begin position="515"/>
        <end position="551"/>
    </location>
</feature>
<feature type="compositionally biased region" description="Basic and acidic residues" evidence="1">
    <location>
        <begin position="36"/>
        <end position="59"/>
    </location>
</feature>
<organism evidence="3 4">
    <name type="scientific">Zea mays</name>
    <name type="common">Maize</name>
    <dbReference type="NCBI Taxonomy" id="4577"/>
    <lineage>
        <taxon>Eukaryota</taxon>
        <taxon>Viridiplantae</taxon>
        <taxon>Streptophyta</taxon>
        <taxon>Embryophyta</taxon>
        <taxon>Tracheophyta</taxon>
        <taxon>Spermatophyta</taxon>
        <taxon>Magnoliopsida</taxon>
        <taxon>Liliopsida</taxon>
        <taxon>Poales</taxon>
        <taxon>Poaceae</taxon>
        <taxon>PACMAD clade</taxon>
        <taxon>Panicoideae</taxon>
        <taxon>Andropogonodae</taxon>
        <taxon>Andropogoneae</taxon>
        <taxon>Tripsacinae</taxon>
        <taxon>Zea</taxon>
    </lineage>
</organism>
<dbReference type="InParanoid" id="A0A804R239"/>
<feature type="region of interest" description="Disordered" evidence="1">
    <location>
        <begin position="31"/>
        <end position="94"/>
    </location>
</feature>
<reference evidence="4" key="1">
    <citation type="journal article" date="2009" name="Science">
        <title>The B73 maize genome: complexity, diversity, and dynamics.</title>
        <authorList>
            <person name="Schnable P.S."/>
            <person name="Ware D."/>
            <person name="Fulton R.S."/>
            <person name="Stein J.C."/>
            <person name="Wei F."/>
            <person name="Pasternak S."/>
            <person name="Liang C."/>
            <person name="Zhang J."/>
            <person name="Fulton L."/>
            <person name="Graves T.A."/>
            <person name="Minx P."/>
            <person name="Reily A.D."/>
            <person name="Courtney L."/>
            <person name="Kruchowski S.S."/>
            <person name="Tomlinson C."/>
            <person name="Strong C."/>
            <person name="Delehaunty K."/>
            <person name="Fronick C."/>
            <person name="Courtney B."/>
            <person name="Rock S.M."/>
            <person name="Belter E."/>
            <person name="Du F."/>
            <person name="Kim K."/>
            <person name="Abbott R.M."/>
            <person name="Cotton M."/>
            <person name="Levy A."/>
            <person name="Marchetto P."/>
            <person name="Ochoa K."/>
            <person name="Jackson S.M."/>
            <person name="Gillam B."/>
            <person name="Chen W."/>
            <person name="Yan L."/>
            <person name="Higginbotham J."/>
            <person name="Cardenas M."/>
            <person name="Waligorski J."/>
            <person name="Applebaum E."/>
            <person name="Phelps L."/>
            <person name="Falcone J."/>
            <person name="Kanchi K."/>
            <person name="Thane T."/>
            <person name="Scimone A."/>
            <person name="Thane N."/>
            <person name="Henke J."/>
            <person name="Wang T."/>
            <person name="Ruppert J."/>
            <person name="Shah N."/>
            <person name="Rotter K."/>
            <person name="Hodges J."/>
            <person name="Ingenthron E."/>
            <person name="Cordes M."/>
            <person name="Kohlberg S."/>
            <person name="Sgro J."/>
            <person name="Delgado B."/>
            <person name="Mead K."/>
            <person name="Chinwalla A."/>
            <person name="Leonard S."/>
            <person name="Crouse K."/>
            <person name="Collura K."/>
            <person name="Kudrna D."/>
            <person name="Currie J."/>
            <person name="He R."/>
            <person name="Angelova A."/>
            <person name="Rajasekar S."/>
            <person name="Mueller T."/>
            <person name="Lomeli R."/>
            <person name="Scara G."/>
            <person name="Ko A."/>
            <person name="Delaney K."/>
            <person name="Wissotski M."/>
            <person name="Lopez G."/>
            <person name="Campos D."/>
            <person name="Braidotti M."/>
            <person name="Ashley E."/>
            <person name="Golser W."/>
            <person name="Kim H."/>
            <person name="Lee S."/>
            <person name="Lin J."/>
            <person name="Dujmic Z."/>
            <person name="Kim W."/>
            <person name="Talag J."/>
            <person name="Zuccolo A."/>
            <person name="Fan C."/>
            <person name="Sebastian A."/>
            <person name="Kramer M."/>
            <person name="Spiegel L."/>
            <person name="Nascimento L."/>
            <person name="Zutavern T."/>
            <person name="Miller B."/>
            <person name="Ambroise C."/>
            <person name="Muller S."/>
            <person name="Spooner W."/>
            <person name="Narechania A."/>
            <person name="Ren L."/>
            <person name="Wei S."/>
            <person name="Kumari S."/>
            <person name="Faga B."/>
            <person name="Levy M.J."/>
            <person name="McMahan L."/>
            <person name="Van Buren P."/>
            <person name="Vaughn M.W."/>
            <person name="Ying K."/>
            <person name="Yeh C.-T."/>
            <person name="Emrich S.J."/>
            <person name="Jia Y."/>
            <person name="Kalyanaraman A."/>
            <person name="Hsia A.-P."/>
            <person name="Barbazuk W.B."/>
            <person name="Baucom R.S."/>
            <person name="Brutnell T.P."/>
            <person name="Carpita N.C."/>
            <person name="Chaparro C."/>
            <person name="Chia J.-M."/>
            <person name="Deragon J.-M."/>
            <person name="Estill J.C."/>
            <person name="Fu Y."/>
            <person name="Jeddeloh J.A."/>
            <person name="Han Y."/>
            <person name="Lee H."/>
            <person name="Li P."/>
            <person name="Lisch D.R."/>
            <person name="Liu S."/>
            <person name="Liu Z."/>
            <person name="Nagel D.H."/>
            <person name="McCann M.C."/>
            <person name="SanMiguel P."/>
            <person name="Myers A.M."/>
            <person name="Nettleton D."/>
            <person name="Nguyen J."/>
            <person name="Penning B.W."/>
            <person name="Ponnala L."/>
            <person name="Schneider K.L."/>
            <person name="Schwartz D.C."/>
            <person name="Sharma A."/>
            <person name="Soderlund C."/>
            <person name="Springer N.M."/>
            <person name="Sun Q."/>
            <person name="Wang H."/>
            <person name="Waterman M."/>
            <person name="Westerman R."/>
            <person name="Wolfgruber T.K."/>
            <person name="Yang L."/>
            <person name="Yu Y."/>
            <person name="Zhang L."/>
            <person name="Zhou S."/>
            <person name="Zhu Q."/>
            <person name="Bennetzen J.L."/>
            <person name="Dawe R.K."/>
            <person name="Jiang J."/>
            <person name="Jiang N."/>
            <person name="Presting G.G."/>
            <person name="Wessler S.R."/>
            <person name="Aluru S."/>
            <person name="Martienssen R.A."/>
            <person name="Clifton S.W."/>
            <person name="McCombie W.R."/>
            <person name="Wing R.A."/>
            <person name="Wilson R.K."/>
        </authorList>
    </citation>
    <scope>NUCLEOTIDE SEQUENCE [LARGE SCALE GENOMIC DNA]</scope>
    <source>
        <strain evidence="4">cv. B73</strain>
    </source>
</reference>
<dbReference type="Gramene" id="Zm00001eb380870_T001">
    <property type="protein sequence ID" value="Zm00001eb380870_P001"/>
    <property type="gene ID" value="Zm00001eb380870"/>
</dbReference>
<feature type="compositionally biased region" description="Basic and acidic residues" evidence="1">
    <location>
        <begin position="280"/>
        <end position="292"/>
    </location>
</feature>
<dbReference type="EnsemblPlants" id="Zm00001eb380870_T001">
    <property type="protein sequence ID" value="Zm00001eb380870_P001"/>
    <property type="gene ID" value="Zm00001eb380870"/>
</dbReference>
<accession>A0A804R239</accession>
<dbReference type="InterPro" id="IPR004252">
    <property type="entry name" value="Probable_transposase_24"/>
</dbReference>
<feature type="compositionally biased region" description="Basic and acidic residues" evidence="1">
    <location>
        <begin position="66"/>
        <end position="75"/>
    </location>
</feature>
<evidence type="ECO:0000313" key="4">
    <source>
        <dbReference type="Proteomes" id="UP000007305"/>
    </source>
</evidence>
<dbReference type="FunCoup" id="A0A804R239">
    <property type="interactions" value="24"/>
</dbReference>
<evidence type="ECO:0000259" key="2">
    <source>
        <dbReference type="Pfam" id="PF03017"/>
    </source>
</evidence>
<feature type="domain" description="Transposase Tnp1/En/Spm-like" evidence="2">
    <location>
        <begin position="598"/>
        <end position="658"/>
    </location>
</feature>